<evidence type="ECO:0000256" key="1">
    <source>
        <dbReference type="SAM" id="SignalP"/>
    </source>
</evidence>
<feature type="signal peptide" evidence="1">
    <location>
        <begin position="1"/>
        <end position="23"/>
    </location>
</feature>
<dbReference type="EMBL" id="AODQ01000124">
    <property type="protein sequence ID" value="EMR01337.1"/>
    <property type="molecule type" value="Genomic_DNA"/>
</dbReference>
<accession>M7N211</accession>
<name>M7N211_9BACT</name>
<dbReference type="Proteomes" id="UP000011910">
    <property type="component" value="Unassembled WGS sequence"/>
</dbReference>
<dbReference type="SUPFAM" id="SSF49464">
    <property type="entry name" value="Carboxypeptidase regulatory domain-like"/>
    <property type="match status" value="1"/>
</dbReference>
<evidence type="ECO:0000313" key="2">
    <source>
        <dbReference type="EMBL" id="EMR01337.1"/>
    </source>
</evidence>
<comment type="caution">
    <text evidence="2">The sequence shown here is derived from an EMBL/GenBank/DDBJ whole genome shotgun (WGS) entry which is preliminary data.</text>
</comment>
<dbReference type="STRING" id="1279009.ADICEAN_03541"/>
<dbReference type="RefSeq" id="WP_009196922.1">
    <property type="nucleotide sequence ID" value="NZ_AODQ01000124.1"/>
</dbReference>
<gene>
    <name evidence="2" type="ORF">ADICEAN_03541</name>
</gene>
<proteinExistence type="predicted"/>
<dbReference type="InterPro" id="IPR008969">
    <property type="entry name" value="CarboxyPept-like_regulatory"/>
</dbReference>
<organism evidence="2 3">
    <name type="scientific">Cesiribacter andamanensis AMV16</name>
    <dbReference type="NCBI Taxonomy" id="1279009"/>
    <lineage>
        <taxon>Bacteria</taxon>
        <taxon>Pseudomonadati</taxon>
        <taxon>Bacteroidota</taxon>
        <taxon>Cytophagia</taxon>
        <taxon>Cytophagales</taxon>
        <taxon>Cesiribacteraceae</taxon>
        <taxon>Cesiribacter</taxon>
    </lineage>
</organism>
<reference evidence="2 3" key="1">
    <citation type="journal article" date="2013" name="Genome Announc.">
        <title>Draft Genome Sequence of Cesiribacter andamanensis Strain AMV16T, Isolated from a Soil Sample from a Mud Volcano in the Andaman Islands, India.</title>
        <authorList>
            <person name="Shivaji S."/>
            <person name="Ara S."/>
            <person name="Begum Z."/>
            <person name="Srinivas T.N."/>
            <person name="Singh A."/>
            <person name="Kumar Pinnaka A."/>
        </authorList>
    </citation>
    <scope>NUCLEOTIDE SEQUENCE [LARGE SCALE GENOMIC DNA]</scope>
    <source>
        <strain evidence="2 3">AMV16</strain>
    </source>
</reference>
<evidence type="ECO:0000313" key="3">
    <source>
        <dbReference type="Proteomes" id="UP000011910"/>
    </source>
</evidence>
<dbReference type="AlphaFoldDB" id="M7N211"/>
<feature type="chain" id="PRO_5004081586" evidence="1">
    <location>
        <begin position="24"/>
        <end position="257"/>
    </location>
</feature>
<sequence length="257" mass="28647">MLHIHIRYSILTVLLMVSAFALAQAPQKEAYLLKGRLVDADSGTAVSLAHIANVSQRTITAAKADGAFTLPVQGGDTLLISRIGYVPLRYPVPLQEPMGAITLLLQPLTEELREVVITQMPSERRFKEQLLGLQLPEEKEPNLQVPHPSTMVTPRLDGAVPLVSAGGLISGFANKFNTKERGRQFTARIKAEESQKAYIATKFNRDIAQRITGLEDEEQLNEFMKFCVLPDKFLLESSEYQIHETVLGCFKEFLAER</sequence>
<keyword evidence="3" id="KW-1185">Reference proteome</keyword>
<dbReference type="OrthoDB" id="1116175at2"/>
<keyword evidence="1" id="KW-0732">Signal</keyword>
<protein>
    <submittedName>
        <fullName evidence="2">TonB-linked outer membrane protein, SusC/RagA family</fullName>
    </submittedName>
</protein>